<protein>
    <recommendedName>
        <fullName evidence="2">Fe2OG dioxygenase domain-containing protein</fullName>
    </recommendedName>
</protein>
<dbReference type="EMBL" id="UINC01195246">
    <property type="protein sequence ID" value="SVE11718.1"/>
    <property type="molecule type" value="Genomic_DNA"/>
</dbReference>
<evidence type="ECO:0000313" key="3">
    <source>
        <dbReference type="EMBL" id="SVE11718.1"/>
    </source>
</evidence>
<feature type="non-terminal residue" evidence="3">
    <location>
        <position position="249"/>
    </location>
</feature>
<reference evidence="3" key="1">
    <citation type="submission" date="2018-05" db="EMBL/GenBank/DDBJ databases">
        <authorList>
            <person name="Lanie J.A."/>
            <person name="Ng W.-L."/>
            <person name="Kazmierczak K.M."/>
            <person name="Andrzejewski T.M."/>
            <person name="Davidsen T.M."/>
            <person name="Wayne K.J."/>
            <person name="Tettelin H."/>
            <person name="Glass J.I."/>
            <person name="Rusch D."/>
            <person name="Podicherti R."/>
            <person name="Tsui H.-C.T."/>
            <person name="Winkler M.E."/>
        </authorList>
    </citation>
    <scope>NUCLEOTIDE SEQUENCE</scope>
</reference>
<feature type="compositionally biased region" description="Basic and acidic residues" evidence="1">
    <location>
        <begin position="225"/>
        <end position="235"/>
    </location>
</feature>
<organism evidence="3">
    <name type="scientific">marine metagenome</name>
    <dbReference type="NCBI Taxonomy" id="408172"/>
    <lineage>
        <taxon>unclassified sequences</taxon>
        <taxon>metagenomes</taxon>
        <taxon>ecological metagenomes</taxon>
    </lineage>
</organism>
<evidence type="ECO:0000259" key="2">
    <source>
        <dbReference type="PROSITE" id="PS51471"/>
    </source>
</evidence>
<dbReference type="PROSITE" id="PS51471">
    <property type="entry name" value="FE2OG_OXY"/>
    <property type="match status" value="1"/>
</dbReference>
<name>A0A383AX48_9ZZZZ</name>
<sequence length="249" mass="28171">AYEELPFQQRLTRVYQDSGKVHAQYFDFSLPQGSVQPDTPFWAGPAVFRTLVNEDLLDAVESFVGPEIYSNPVQHVRLKPPERLTPMNPDTGLSQLGATAWHQDNGVVLPEADDGDILTVWFSLTDASIEHGCLQVFPESHRRGLLHHCRRPTGLTVAESFLPTVNPVALPMKPGDVLFLTQLTCHSSLSNVTDEVRWSFDLRYQPIGKPTGRPAFPGFVARSRQHPDSEMRDPAEWERLWRDTRDRMA</sequence>
<dbReference type="PANTHER" id="PTHR20883:SF14">
    <property type="entry name" value="PHYTANOYL-COA DIOXYGENASE"/>
    <property type="match status" value="1"/>
</dbReference>
<dbReference type="PANTHER" id="PTHR20883">
    <property type="entry name" value="PHYTANOYL-COA DIOXYGENASE DOMAIN CONTAINING 1"/>
    <property type="match status" value="1"/>
</dbReference>
<dbReference type="InterPro" id="IPR005123">
    <property type="entry name" value="Oxoglu/Fe-dep_dioxygenase_dom"/>
</dbReference>
<dbReference type="Gene3D" id="2.60.120.620">
    <property type="entry name" value="q2cbj1_9rhob like domain"/>
    <property type="match status" value="1"/>
</dbReference>
<dbReference type="InterPro" id="IPR008775">
    <property type="entry name" value="Phytyl_CoA_dOase-like"/>
</dbReference>
<evidence type="ECO:0000256" key="1">
    <source>
        <dbReference type="SAM" id="MobiDB-lite"/>
    </source>
</evidence>
<dbReference type="Pfam" id="PF05721">
    <property type="entry name" value="PhyH"/>
    <property type="match status" value="1"/>
</dbReference>
<dbReference type="AlphaFoldDB" id="A0A383AX48"/>
<proteinExistence type="predicted"/>
<dbReference type="SUPFAM" id="SSF51197">
    <property type="entry name" value="Clavaminate synthase-like"/>
    <property type="match status" value="1"/>
</dbReference>
<gene>
    <name evidence="3" type="ORF">METZ01_LOCUS464572</name>
</gene>
<feature type="region of interest" description="Disordered" evidence="1">
    <location>
        <begin position="215"/>
        <end position="235"/>
    </location>
</feature>
<feature type="domain" description="Fe2OG dioxygenase" evidence="2">
    <location>
        <begin position="69"/>
        <end position="206"/>
    </location>
</feature>
<feature type="non-terminal residue" evidence="3">
    <location>
        <position position="1"/>
    </location>
</feature>
<accession>A0A383AX48</accession>